<dbReference type="RefSeq" id="WP_012718012.1">
    <property type="nucleotide sequence ID" value="NC_012623.1"/>
</dbReference>
<proteinExistence type="predicted"/>
<dbReference type="Proteomes" id="UP000006818">
    <property type="component" value="Chromosome"/>
</dbReference>
<dbReference type="EMBL" id="CP001404">
    <property type="protein sequence ID" value="ACP49552.1"/>
    <property type="molecule type" value="Genomic_DNA"/>
</dbReference>
<accession>C3NLJ9</accession>
<dbReference type="GeneID" id="78824227"/>
<sequence length="44" mass="5250">MSIDIKIIEETLKRANEIMDWHVDPLSKEPAYKMLKASIRKFPY</sequence>
<dbReference type="HOGENOM" id="CLU_3210918_0_0_2"/>
<name>C3NLJ9_SACI1</name>
<evidence type="ECO:0000313" key="2">
    <source>
        <dbReference type="Proteomes" id="UP000006818"/>
    </source>
</evidence>
<organism evidence="1 2">
    <name type="scientific">Saccharolobus islandicus (strain Y.N.15.51 / Yellowstone #2)</name>
    <name type="common">Sulfolobus islandicus</name>
    <dbReference type="NCBI Taxonomy" id="419942"/>
    <lineage>
        <taxon>Archaea</taxon>
        <taxon>Thermoproteota</taxon>
        <taxon>Thermoprotei</taxon>
        <taxon>Sulfolobales</taxon>
        <taxon>Sulfolobaceae</taxon>
        <taxon>Saccharolobus</taxon>
    </lineage>
</organism>
<dbReference type="AlphaFoldDB" id="C3NLJ9"/>
<evidence type="ECO:0000313" key="1">
    <source>
        <dbReference type="EMBL" id="ACP49552.1"/>
    </source>
</evidence>
<protein>
    <submittedName>
        <fullName evidence="1">Uncharacterized protein</fullName>
    </submittedName>
</protein>
<dbReference type="KEGG" id="sin:YN1551_2628"/>
<reference evidence="1 2" key="1">
    <citation type="journal article" date="2009" name="Proc. Natl. Acad. Sci. U.S.A.">
        <title>Biogeography of the Sulfolobus islandicus pan-genome.</title>
        <authorList>
            <person name="Reno M.L."/>
            <person name="Held N.L."/>
            <person name="Fields C.J."/>
            <person name="Burke P.V."/>
            <person name="Whitaker R.J."/>
        </authorList>
    </citation>
    <scope>NUCLEOTIDE SEQUENCE [LARGE SCALE GENOMIC DNA]</scope>
    <source>
        <strain evidence="2">Y.N.15.51 / Yellowstone #2</strain>
    </source>
</reference>
<gene>
    <name evidence="1" type="ordered locus">YN1551_2628</name>
</gene>